<dbReference type="SMART" id="SM00220">
    <property type="entry name" value="S_TKc"/>
    <property type="match status" value="1"/>
</dbReference>
<dbReference type="PANTHER" id="PTHR47982:SF35">
    <property type="entry name" value="PROLINE-RICH RECEPTOR-LIKE PROTEIN KINASE PERK1-RELATED"/>
    <property type="match status" value="1"/>
</dbReference>
<dbReference type="GO" id="GO:0004674">
    <property type="term" value="F:protein serine/threonine kinase activity"/>
    <property type="evidence" value="ECO:0007669"/>
    <property type="project" value="UniProtKB-KW"/>
</dbReference>
<dbReference type="STRING" id="888268.A0A1E5VQ73"/>
<dbReference type="GO" id="GO:0002229">
    <property type="term" value="P:defense response to oomycetes"/>
    <property type="evidence" value="ECO:0007669"/>
    <property type="project" value="UniProtKB-ARBA"/>
</dbReference>
<dbReference type="InterPro" id="IPR001245">
    <property type="entry name" value="Ser-Thr/Tyr_kinase_cat_dom"/>
</dbReference>
<feature type="compositionally biased region" description="Low complexity" evidence="20">
    <location>
        <begin position="132"/>
        <end position="146"/>
    </location>
</feature>
<dbReference type="EC" id="2.7.11.1" evidence="4"/>
<evidence type="ECO:0000256" key="6">
    <source>
        <dbReference type="ARBA" id="ARBA00022527"/>
    </source>
</evidence>
<evidence type="ECO:0000256" key="11">
    <source>
        <dbReference type="ARBA" id="ARBA00022777"/>
    </source>
</evidence>
<proteinExistence type="inferred from homology"/>
<evidence type="ECO:0000256" key="13">
    <source>
        <dbReference type="ARBA" id="ARBA00022989"/>
    </source>
</evidence>
<dbReference type="PROSITE" id="PS00108">
    <property type="entry name" value="PROTEIN_KINASE_ST"/>
    <property type="match status" value="1"/>
</dbReference>
<dbReference type="Pfam" id="PF07714">
    <property type="entry name" value="PK_Tyr_Ser-Thr"/>
    <property type="match status" value="1"/>
</dbReference>
<evidence type="ECO:0000256" key="19">
    <source>
        <dbReference type="PROSITE-ProRule" id="PRU10141"/>
    </source>
</evidence>
<keyword evidence="12 19" id="KW-0067">ATP-binding</keyword>
<keyword evidence="11 23" id="KW-0418">Kinase</keyword>
<keyword evidence="14 21" id="KW-0472">Membrane</keyword>
<comment type="catalytic activity">
    <reaction evidence="18">
        <text>L-seryl-[protein] + ATP = O-phospho-L-seryl-[protein] + ADP + H(+)</text>
        <dbReference type="Rhea" id="RHEA:17989"/>
        <dbReference type="Rhea" id="RHEA-COMP:9863"/>
        <dbReference type="Rhea" id="RHEA-COMP:11604"/>
        <dbReference type="ChEBI" id="CHEBI:15378"/>
        <dbReference type="ChEBI" id="CHEBI:29999"/>
        <dbReference type="ChEBI" id="CHEBI:30616"/>
        <dbReference type="ChEBI" id="CHEBI:83421"/>
        <dbReference type="ChEBI" id="CHEBI:456216"/>
        <dbReference type="EC" id="2.7.11.1"/>
    </reaction>
</comment>
<evidence type="ECO:0000256" key="8">
    <source>
        <dbReference type="ARBA" id="ARBA00022692"/>
    </source>
</evidence>
<evidence type="ECO:0000256" key="14">
    <source>
        <dbReference type="ARBA" id="ARBA00023136"/>
    </source>
</evidence>
<dbReference type="FunFam" id="3.30.200.20:FF:000162">
    <property type="entry name" value="Adenine nucleotide alpha hydrolase-like domain kinase"/>
    <property type="match status" value="1"/>
</dbReference>
<dbReference type="GO" id="GO:0005886">
    <property type="term" value="C:plasma membrane"/>
    <property type="evidence" value="ECO:0007669"/>
    <property type="project" value="UniProtKB-SubCell"/>
</dbReference>
<dbReference type="Pfam" id="PF00069">
    <property type="entry name" value="Pkinase"/>
    <property type="match status" value="1"/>
</dbReference>
<feature type="binding site" evidence="19">
    <location>
        <position position="217"/>
    </location>
    <ligand>
        <name>ATP</name>
        <dbReference type="ChEBI" id="CHEBI:30616"/>
    </ligand>
</feature>
<evidence type="ECO:0000256" key="12">
    <source>
        <dbReference type="ARBA" id="ARBA00022840"/>
    </source>
</evidence>
<evidence type="ECO:0000259" key="22">
    <source>
        <dbReference type="PROSITE" id="PS50011"/>
    </source>
</evidence>
<evidence type="ECO:0000256" key="10">
    <source>
        <dbReference type="ARBA" id="ARBA00022741"/>
    </source>
</evidence>
<dbReference type="InterPro" id="IPR017441">
    <property type="entry name" value="Protein_kinase_ATP_BS"/>
</dbReference>
<accession>A0A1E5VQ73</accession>
<evidence type="ECO:0000256" key="7">
    <source>
        <dbReference type="ARBA" id="ARBA00022679"/>
    </source>
</evidence>
<comment type="caution">
    <text evidence="23">The sequence shown here is derived from an EMBL/GenBank/DDBJ whole genome shotgun (WGS) entry which is preliminary data.</text>
</comment>
<dbReference type="SUPFAM" id="SSF56112">
    <property type="entry name" value="Protein kinase-like (PK-like)"/>
    <property type="match status" value="2"/>
</dbReference>
<gene>
    <name evidence="23" type="ORF">BAE44_0011708</name>
</gene>
<evidence type="ECO:0000256" key="1">
    <source>
        <dbReference type="ARBA" id="ARBA00004251"/>
    </source>
</evidence>
<keyword evidence="6" id="KW-0723">Serine/threonine-protein kinase</keyword>
<evidence type="ECO:0000256" key="4">
    <source>
        <dbReference type="ARBA" id="ARBA00012513"/>
    </source>
</evidence>
<protein>
    <recommendedName>
        <fullName evidence="4">non-specific serine/threonine protein kinase</fullName>
        <ecNumber evidence="4">2.7.11.1</ecNumber>
    </recommendedName>
</protein>
<dbReference type="PANTHER" id="PTHR47982">
    <property type="entry name" value="PROLINE-RICH RECEPTOR-LIKE PROTEIN KINASE PERK4"/>
    <property type="match status" value="1"/>
</dbReference>
<keyword evidence="8 21" id="KW-0812">Transmembrane</keyword>
<evidence type="ECO:0000313" key="23">
    <source>
        <dbReference type="EMBL" id="OEL27273.1"/>
    </source>
</evidence>
<dbReference type="GO" id="GO:0005524">
    <property type="term" value="F:ATP binding"/>
    <property type="evidence" value="ECO:0007669"/>
    <property type="project" value="UniProtKB-UniRule"/>
</dbReference>
<keyword evidence="5" id="KW-1003">Cell membrane</keyword>
<keyword evidence="13 21" id="KW-1133">Transmembrane helix</keyword>
<evidence type="ECO:0000256" key="3">
    <source>
        <dbReference type="ARBA" id="ARBA00010217"/>
    </source>
</evidence>
<dbReference type="Gene3D" id="1.10.510.10">
    <property type="entry name" value="Transferase(Phosphotransferase) domain 1"/>
    <property type="match status" value="2"/>
</dbReference>
<dbReference type="InterPro" id="IPR047117">
    <property type="entry name" value="PERK1-13-like"/>
</dbReference>
<reference evidence="23 24" key="1">
    <citation type="submission" date="2016-09" db="EMBL/GenBank/DDBJ databases">
        <title>The draft genome of Dichanthelium oligosanthes: A C3 panicoid grass species.</title>
        <authorList>
            <person name="Studer A.J."/>
            <person name="Schnable J.C."/>
            <person name="Brutnell T.P."/>
        </authorList>
    </citation>
    <scope>NUCLEOTIDE SEQUENCE [LARGE SCALE GENOMIC DNA]</scope>
    <source>
        <strain evidence="24">cv. Kellogg 1175</strain>
        <tissue evidence="23">Leaf</tissue>
    </source>
</reference>
<keyword evidence="16" id="KW-0325">Glycoprotein</keyword>
<keyword evidence="10 19" id="KW-0547">Nucleotide-binding</keyword>
<feature type="domain" description="Protein kinase" evidence="22">
    <location>
        <begin position="190"/>
        <end position="472"/>
    </location>
</feature>
<dbReference type="PROSITE" id="PS50011">
    <property type="entry name" value="PROTEIN_KINASE_DOM"/>
    <property type="match status" value="1"/>
</dbReference>
<evidence type="ECO:0000256" key="18">
    <source>
        <dbReference type="ARBA" id="ARBA00048679"/>
    </source>
</evidence>
<dbReference type="PROSITE" id="PS00107">
    <property type="entry name" value="PROTEIN_KINASE_ATP"/>
    <property type="match status" value="1"/>
</dbReference>
<keyword evidence="15 23" id="KW-0675">Receptor</keyword>
<evidence type="ECO:0000256" key="20">
    <source>
        <dbReference type="SAM" id="MobiDB-lite"/>
    </source>
</evidence>
<evidence type="ECO:0000256" key="15">
    <source>
        <dbReference type="ARBA" id="ARBA00023170"/>
    </source>
</evidence>
<feature type="transmembrane region" description="Helical" evidence="21">
    <location>
        <begin position="52"/>
        <end position="79"/>
    </location>
</feature>
<evidence type="ECO:0000256" key="17">
    <source>
        <dbReference type="ARBA" id="ARBA00047899"/>
    </source>
</evidence>
<evidence type="ECO:0000256" key="21">
    <source>
        <dbReference type="SAM" id="Phobius"/>
    </source>
</evidence>
<comment type="similarity">
    <text evidence="3">In the C-terminal section; belongs to the protein kinase superfamily. Ser/Thr protein kinase family.</text>
</comment>
<dbReference type="InterPro" id="IPR000719">
    <property type="entry name" value="Prot_kinase_dom"/>
</dbReference>
<dbReference type="EMBL" id="LWDX02032919">
    <property type="protein sequence ID" value="OEL27273.1"/>
    <property type="molecule type" value="Genomic_DNA"/>
</dbReference>
<sequence length="683" mass="73649">MSWSPPAPGPSRDSLESSPPATGQLLLVAHDSVSPPSPGPISPPASGAPAQIPVVGIAAGSAAAAAVLVLLGLYLVVALRKRRTGRGHRAAATPTPGVGSGSSQEQQSANIYPPIPPAGPRELQKRHSVELTPSPTGSSNSSSATPLVISGESSKSQHPGLRGQPPLPGGEILFRGAFAYGELAAATNGFSDSNLVGRGGFGDVYVGTVDGITVAVKRLRAGSQQGDPEFQAELQIISRVHHRNLVSLVGYCVADGGQRLLVYEFVPNMSLEHHLHGPSFLLRSKRGDKNLLVHAAIAARHEPFTTFFKMYLFTESQCYLGHPRIIHRDIKAANILLDPEFNPKLSDFGMAKFMPGGDTHIATRIVGTIGYLAPEYASSGRLTEKSDVFSYGVVLLELLTGMNVAVSSNPDVEGTLVGWARPLLTRALELLDYNELIDPQLGSFDADQMERLIVRHLEGDASAAEIDACGFLSFGYHFRQYSFILKVCAHHRYKIALGVGSAILYLHTECVQCVLHSDIKPANILLDHSCNAKLGDFGLTRLVDHGTDSRTTQVVAGTPGYMDPEFDIFSFGVVEIACGRRPTTKSNGTPVLMNWVRDMYSKDSILAAADQRLDGEFDHQQMRRVLVVGLWCTHEDQSQRPSIAPMDLLRRQDAELPVLDPVTHIPDAVRSMDTTLPQIQVVR</sequence>
<organism evidence="23 24">
    <name type="scientific">Dichanthelium oligosanthes</name>
    <dbReference type="NCBI Taxonomy" id="888268"/>
    <lineage>
        <taxon>Eukaryota</taxon>
        <taxon>Viridiplantae</taxon>
        <taxon>Streptophyta</taxon>
        <taxon>Embryophyta</taxon>
        <taxon>Tracheophyta</taxon>
        <taxon>Spermatophyta</taxon>
        <taxon>Magnoliopsida</taxon>
        <taxon>Liliopsida</taxon>
        <taxon>Poales</taxon>
        <taxon>Poaceae</taxon>
        <taxon>PACMAD clade</taxon>
        <taxon>Panicoideae</taxon>
        <taxon>Panicodae</taxon>
        <taxon>Paniceae</taxon>
        <taxon>Dichantheliinae</taxon>
        <taxon>Dichanthelium</taxon>
    </lineage>
</organism>
<evidence type="ECO:0000256" key="2">
    <source>
        <dbReference type="ARBA" id="ARBA00008536"/>
    </source>
</evidence>
<evidence type="ECO:0000313" key="24">
    <source>
        <dbReference type="Proteomes" id="UP000095767"/>
    </source>
</evidence>
<name>A0A1E5VQ73_9POAL</name>
<keyword evidence="9" id="KW-0732">Signal</keyword>
<dbReference type="AlphaFoldDB" id="A0A1E5VQ73"/>
<comment type="catalytic activity">
    <reaction evidence="17">
        <text>L-threonyl-[protein] + ATP = O-phospho-L-threonyl-[protein] + ADP + H(+)</text>
        <dbReference type="Rhea" id="RHEA:46608"/>
        <dbReference type="Rhea" id="RHEA-COMP:11060"/>
        <dbReference type="Rhea" id="RHEA-COMP:11605"/>
        <dbReference type="ChEBI" id="CHEBI:15378"/>
        <dbReference type="ChEBI" id="CHEBI:30013"/>
        <dbReference type="ChEBI" id="CHEBI:30616"/>
        <dbReference type="ChEBI" id="CHEBI:61977"/>
        <dbReference type="ChEBI" id="CHEBI:456216"/>
        <dbReference type="EC" id="2.7.11.1"/>
    </reaction>
</comment>
<dbReference type="InterPro" id="IPR011009">
    <property type="entry name" value="Kinase-like_dom_sf"/>
</dbReference>
<evidence type="ECO:0000256" key="5">
    <source>
        <dbReference type="ARBA" id="ARBA00022475"/>
    </source>
</evidence>
<comment type="subcellular location">
    <subcellularLocation>
        <location evidence="1">Cell membrane</location>
        <topology evidence="1">Single-pass type I membrane protein</topology>
    </subcellularLocation>
</comment>
<dbReference type="InterPro" id="IPR008271">
    <property type="entry name" value="Ser/Thr_kinase_AS"/>
</dbReference>
<keyword evidence="24" id="KW-1185">Reference proteome</keyword>
<dbReference type="Proteomes" id="UP000095767">
    <property type="component" value="Unassembled WGS sequence"/>
</dbReference>
<dbReference type="OrthoDB" id="692051at2759"/>
<comment type="similarity">
    <text evidence="2">In the N-terminal section; belongs to the leguminous lectin family.</text>
</comment>
<feature type="region of interest" description="Disordered" evidence="20">
    <location>
        <begin position="1"/>
        <end position="47"/>
    </location>
</feature>
<dbReference type="Gene3D" id="3.30.200.20">
    <property type="entry name" value="Phosphorylase Kinase, domain 1"/>
    <property type="match status" value="1"/>
</dbReference>
<dbReference type="FunFam" id="1.10.510.10:FF:000240">
    <property type="entry name" value="Lectin-domain containing receptor kinase A4.3"/>
    <property type="match status" value="1"/>
</dbReference>
<evidence type="ECO:0000256" key="9">
    <source>
        <dbReference type="ARBA" id="ARBA00022729"/>
    </source>
</evidence>
<evidence type="ECO:0000256" key="16">
    <source>
        <dbReference type="ARBA" id="ARBA00023180"/>
    </source>
</evidence>
<keyword evidence="7" id="KW-0808">Transferase</keyword>
<feature type="region of interest" description="Disordered" evidence="20">
    <location>
        <begin position="84"/>
        <end position="166"/>
    </location>
</feature>